<proteinExistence type="predicted"/>
<organism evidence="2 3">
    <name type="scientific">Diatraea saccharalis</name>
    <name type="common">sugarcane borer</name>
    <dbReference type="NCBI Taxonomy" id="40085"/>
    <lineage>
        <taxon>Eukaryota</taxon>
        <taxon>Metazoa</taxon>
        <taxon>Ecdysozoa</taxon>
        <taxon>Arthropoda</taxon>
        <taxon>Hexapoda</taxon>
        <taxon>Insecta</taxon>
        <taxon>Pterygota</taxon>
        <taxon>Neoptera</taxon>
        <taxon>Endopterygota</taxon>
        <taxon>Lepidoptera</taxon>
        <taxon>Glossata</taxon>
        <taxon>Ditrysia</taxon>
        <taxon>Pyraloidea</taxon>
        <taxon>Crambidae</taxon>
        <taxon>Crambinae</taxon>
        <taxon>Diatraea</taxon>
    </lineage>
</organism>
<feature type="compositionally biased region" description="Polar residues" evidence="1">
    <location>
        <begin position="40"/>
        <end position="56"/>
    </location>
</feature>
<dbReference type="Proteomes" id="UP001153714">
    <property type="component" value="Chromosome 9"/>
</dbReference>
<feature type="region of interest" description="Disordered" evidence="1">
    <location>
        <begin position="1"/>
        <end position="56"/>
    </location>
</feature>
<dbReference type="AlphaFoldDB" id="A0A9N9RGU5"/>
<dbReference type="EMBL" id="OU893340">
    <property type="protein sequence ID" value="CAG9796737.1"/>
    <property type="molecule type" value="Genomic_DNA"/>
</dbReference>
<feature type="region of interest" description="Disordered" evidence="1">
    <location>
        <begin position="80"/>
        <end position="104"/>
    </location>
</feature>
<reference evidence="2" key="2">
    <citation type="submission" date="2022-10" db="EMBL/GenBank/DDBJ databases">
        <authorList>
            <consortium name="ENA_rothamsted_submissions"/>
            <consortium name="culmorum"/>
            <person name="King R."/>
        </authorList>
    </citation>
    <scope>NUCLEOTIDE SEQUENCE</scope>
</reference>
<dbReference type="OrthoDB" id="6918237at2759"/>
<evidence type="ECO:0000313" key="2">
    <source>
        <dbReference type="EMBL" id="CAG9796737.1"/>
    </source>
</evidence>
<feature type="compositionally biased region" description="Acidic residues" evidence="1">
    <location>
        <begin position="80"/>
        <end position="89"/>
    </location>
</feature>
<gene>
    <name evidence="2" type="ORF">DIATSA_LOCUS13899</name>
</gene>
<protein>
    <submittedName>
        <fullName evidence="2">Uncharacterized protein</fullName>
    </submittedName>
</protein>
<accession>A0A9N9RGU5</accession>
<reference evidence="2" key="1">
    <citation type="submission" date="2021-12" db="EMBL/GenBank/DDBJ databases">
        <authorList>
            <person name="King R."/>
        </authorList>
    </citation>
    <scope>NUCLEOTIDE SEQUENCE</scope>
</reference>
<keyword evidence="3" id="KW-1185">Reference proteome</keyword>
<name>A0A9N9RGU5_9NEOP</name>
<evidence type="ECO:0000256" key="1">
    <source>
        <dbReference type="SAM" id="MobiDB-lite"/>
    </source>
</evidence>
<evidence type="ECO:0000313" key="3">
    <source>
        <dbReference type="Proteomes" id="UP001153714"/>
    </source>
</evidence>
<sequence>MSEEPTCQLRRRRSSGNPNLPLKLEVGYQINEGEPAEGTPSPSRFTANSRRTSASALQDFKNKQQSFDIQVEECEEEEIVIDSDDEGGPEEPTASGVSRPITPMPIQDFGANVVYSERPQMTDFLKVKAIEQDCYTDVSDADTEGEEE</sequence>